<reference evidence="2 3" key="1">
    <citation type="journal article" date="2011" name="J. Bacteriol.">
        <title>Complete genome sequence of Polymorphum gilvum SL003B-26A1T, a crude oil-degrading bacterium from oil-polluted saline soil.</title>
        <authorList>
            <person name="Li S.G."/>
            <person name="Tang Y.Q."/>
            <person name="Nie Y."/>
            <person name="Cai M."/>
            <person name="Wu X.L."/>
        </authorList>
    </citation>
    <scope>NUCLEOTIDE SEQUENCE [LARGE SCALE GENOMIC DNA]</scope>
    <source>
        <strain evidence="3">LMG 25793 / CGMCC 1.9160 / SL003B-26A1</strain>
    </source>
</reference>
<name>F2IZQ1_POLGS</name>
<evidence type="ECO:0000313" key="2">
    <source>
        <dbReference type="EMBL" id="ADZ69609.1"/>
    </source>
</evidence>
<dbReference type="InterPro" id="IPR052342">
    <property type="entry name" value="MCH/BMMD"/>
</dbReference>
<protein>
    <submittedName>
        <fullName evidence="2">MaoC-like dehydratase</fullName>
    </submittedName>
</protein>
<evidence type="ECO:0000313" key="3">
    <source>
        <dbReference type="Proteomes" id="UP000008130"/>
    </source>
</evidence>
<dbReference type="eggNOG" id="COG2030">
    <property type="taxonomic scope" value="Bacteria"/>
</dbReference>
<dbReference type="AlphaFoldDB" id="F2IZQ1"/>
<proteinExistence type="predicted"/>
<accession>F2IZQ1</accession>
<sequence>MSAFFEDIVADERIELGSHRFTAEEIVDFAGKYDPQPFHLSEEGAAATHFGRLCASGWHTAAVFMKLFAAAQDRAEREARARGEPPVRRGPSPGFENLKWLKPVYAGDTISYASTVTGKTESRSRPDWGIVHARNEGVNQHGDLVFSFDSNVFVERCAPSAG</sequence>
<dbReference type="CDD" id="cd03454">
    <property type="entry name" value="YdeM"/>
    <property type="match status" value="1"/>
</dbReference>
<dbReference type="RefSeq" id="WP_013651925.1">
    <property type="nucleotide sequence ID" value="NC_015259.1"/>
</dbReference>
<dbReference type="PANTHER" id="PTHR43664">
    <property type="entry name" value="MONOAMINE OXIDASE-RELATED"/>
    <property type="match status" value="1"/>
</dbReference>
<evidence type="ECO:0000259" key="1">
    <source>
        <dbReference type="Pfam" id="PF01575"/>
    </source>
</evidence>
<dbReference type="PANTHER" id="PTHR43664:SF1">
    <property type="entry name" value="BETA-METHYLMALYL-COA DEHYDRATASE"/>
    <property type="match status" value="1"/>
</dbReference>
<organism evidence="2 3">
    <name type="scientific">Polymorphum gilvum (strain LMG 25793 / CGMCC 1.9160 / SL003B-26A1)</name>
    <dbReference type="NCBI Taxonomy" id="991905"/>
    <lineage>
        <taxon>Bacteria</taxon>
        <taxon>Pseudomonadati</taxon>
        <taxon>Pseudomonadota</taxon>
        <taxon>Alphaproteobacteria</taxon>
        <taxon>Rhodobacterales</taxon>
        <taxon>Paracoccaceae</taxon>
        <taxon>Polymorphum</taxon>
    </lineage>
</organism>
<feature type="domain" description="MaoC-like" evidence="1">
    <location>
        <begin position="21"/>
        <end position="123"/>
    </location>
</feature>
<gene>
    <name evidence="2" type="ordered locus">SL003B_1179</name>
</gene>
<dbReference type="InterPro" id="IPR029069">
    <property type="entry name" value="HotDog_dom_sf"/>
</dbReference>
<dbReference type="PATRIC" id="fig|991905.3.peg.1204"/>
<dbReference type="HOGENOM" id="CLU_094876_1_0_5"/>
<keyword evidence="3" id="KW-1185">Reference proteome</keyword>
<dbReference type="EMBL" id="CP002568">
    <property type="protein sequence ID" value="ADZ69609.1"/>
    <property type="molecule type" value="Genomic_DNA"/>
</dbReference>
<dbReference type="STRING" id="991905.SL003B_1179"/>
<dbReference type="Pfam" id="PF01575">
    <property type="entry name" value="MaoC_dehydratas"/>
    <property type="match status" value="1"/>
</dbReference>
<dbReference type="KEGG" id="pgv:SL003B_1179"/>
<dbReference type="InterPro" id="IPR002539">
    <property type="entry name" value="MaoC-like_dom"/>
</dbReference>
<dbReference type="Gene3D" id="3.10.129.10">
    <property type="entry name" value="Hotdog Thioesterase"/>
    <property type="match status" value="1"/>
</dbReference>
<dbReference type="SUPFAM" id="SSF54637">
    <property type="entry name" value="Thioesterase/thiol ester dehydrase-isomerase"/>
    <property type="match status" value="1"/>
</dbReference>
<dbReference type="Proteomes" id="UP000008130">
    <property type="component" value="Chromosome"/>
</dbReference>
<dbReference type="OrthoDB" id="9797938at2"/>